<sequence length="83" mass="9858">MENSKLKSDNASLQAEFKAFKQEFYTKETKAYWICELACINWPNLGDSLQSLLFHHRLLMWMKSDRATYPIEKFFARWSLACS</sequence>
<comment type="caution">
    <text evidence="1">The sequence shown here is derived from an EMBL/GenBank/DDBJ whole genome shotgun (WGS) entry which is preliminary data.</text>
</comment>
<reference evidence="1 2" key="1">
    <citation type="submission" date="2017-07" db="EMBL/GenBank/DDBJ databases">
        <title>Genome sequence of the Sordaria macrospora wild type strain R19027.</title>
        <authorList>
            <person name="Nowrousian M."/>
            <person name="Teichert I."/>
            <person name="Kueck U."/>
        </authorList>
    </citation>
    <scope>NUCLEOTIDE SEQUENCE [LARGE SCALE GENOMIC DNA]</scope>
    <source>
        <strain evidence="1 2">R19027</strain>
        <tissue evidence="1">Mycelium</tissue>
    </source>
</reference>
<evidence type="ECO:0000313" key="2">
    <source>
        <dbReference type="Proteomes" id="UP000433876"/>
    </source>
</evidence>
<gene>
    <name evidence="1" type="ORF">SMACR_07695</name>
</gene>
<dbReference type="AlphaFoldDB" id="A0A8S9A3X4"/>
<organism evidence="1 2">
    <name type="scientific">Sordaria macrospora</name>
    <dbReference type="NCBI Taxonomy" id="5147"/>
    <lineage>
        <taxon>Eukaryota</taxon>
        <taxon>Fungi</taxon>
        <taxon>Dikarya</taxon>
        <taxon>Ascomycota</taxon>
        <taxon>Pezizomycotina</taxon>
        <taxon>Sordariomycetes</taxon>
        <taxon>Sordariomycetidae</taxon>
        <taxon>Sordariales</taxon>
        <taxon>Sordariaceae</taxon>
        <taxon>Sordaria</taxon>
    </lineage>
</organism>
<protein>
    <submittedName>
        <fullName evidence="1">Uncharacterized protein</fullName>
    </submittedName>
</protein>
<evidence type="ECO:0000313" key="1">
    <source>
        <dbReference type="EMBL" id="KAA8634882.1"/>
    </source>
</evidence>
<accession>A0A8S9A3X4</accession>
<dbReference type="Proteomes" id="UP000433876">
    <property type="component" value="Unassembled WGS sequence"/>
</dbReference>
<dbReference type="EMBL" id="NMPR01000017">
    <property type="protein sequence ID" value="KAA8634882.1"/>
    <property type="molecule type" value="Genomic_DNA"/>
</dbReference>
<proteinExistence type="predicted"/>
<name>A0A8S9A3X4_SORMA</name>
<dbReference type="VEuPathDB" id="FungiDB:SMAC_07695"/>